<feature type="transmembrane region" description="Helical" evidence="1">
    <location>
        <begin position="115"/>
        <end position="137"/>
    </location>
</feature>
<organism evidence="2 3">
    <name type="scientific">Humibacter ginsenosidimutans</name>
    <dbReference type="NCBI Taxonomy" id="2599293"/>
    <lineage>
        <taxon>Bacteria</taxon>
        <taxon>Bacillati</taxon>
        <taxon>Actinomycetota</taxon>
        <taxon>Actinomycetes</taxon>
        <taxon>Micrococcales</taxon>
        <taxon>Microbacteriaceae</taxon>
        <taxon>Humibacter</taxon>
    </lineage>
</organism>
<gene>
    <name evidence="2" type="ORF">FPZ11_16010</name>
</gene>
<keyword evidence="1" id="KW-0472">Membrane</keyword>
<feature type="transmembrane region" description="Helical" evidence="1">
    <location>
        <begin position="228"/>
        <end position="249"/>
    </location>
</feature>
<dbReference type="PANTHER" id="PTHR31272:SF4">
    <property type="entry name" value="CYTOCHROME C-TYPE BIOGENESIS PROTEIN HI_1454-RELATED"/>
    <property type="match status" value="1"/>
</dbReference>
<evidence type="ECO:0000313" key="2">
    <source>
        <dbReference type="EMBL" id="QDZ16072.1"/>
    </source>
</evidence>
<evidence type="ECO:0000313" key="3">
    <source>
        <dbReference type="Proteomes" id="UP000320216"/>
    </source>
</evidence>
<keyword evidence="3" id="KW-1185">Reference proteome</keyword>
<protein>
    <submittedName>
        <fullName evidence="2">Cytochrome c biogenesis protein CcdA</fullName>
    </submittedName>
</protein>
<dbReference type="RefSeq" id="WP_146322076.1">
    <property type="nucleotide sequence ID" value="NZ_CP042305.1"/>
</dbReference>
<evidence type="ECO:0000256" key="1">
    <source>
        <dbReference type="SAM" id="Phobius"/>
    </source>
</evidence>
<feature type="transmembrane region" description="Helical" evidence="1">
    <location>
        <begin position="38"/>
        <end position="59"/>
    </location>
</feature>
<dbReference type="Proteomes" id="UP000320216">
    <property type="component" value="Chromosome"/>
</dbReference>
<keyword evidence="1" id="KW-0812">Transmembrane</keyword>
<proteinExistence type="predicted"/>
<dbReference type="PANTHER" id="PTHR31272">
    <property type="entry name" value="CYTOCHROME C-TYPE BIOGENESIS PROTEIN HI_1454-RELATED"/>
    <property type="match status" value="1"/>
</dbReference>
<accession>A0A5B8M8X0</accession>
<sequence>MGIENFVLSAPLLLTVPVALLAGFISFASPCILPLVPGYLAYIGGFTGETAAAAAAAGVAPGGQGATATATAVRTGRNRLVLGVALFVLGFAVVFVLTGFVFGALGFWMIQWRDLITRIAGIVLIVLGLVFVGQFTFMQRTFKPQWRPLTGLAGAPLLGIIFAIGWSPCTGPTLAAITTMSYSSGSAWQGAVLALFYALGLGVPFVLIALGLGWASGAVAFLRRHIRVINIVGGALLIAIGILMVSGVWNQWISALAGVIPSFGTAL</sequence>
<name>A0A5B8M8X0_9MICO</name>
<reference evidence="2 3" key="1">
    <citation type="submission" date="2019-07" db="EMBL/GenBank/DDBJ databases">
        <title>Full genome sequence of Humibacter sp. WJ7-1.</title>
        <authorList>
            <person name="Im W.-T."/>
        </authorList>
    </citation>
    <scope>NUCLEOTIDE SEQUENCE [LARGE SCALE GENOMIC DNA]</scope>
    <source>
        <strain evidence="2 3">WJ7-1</strain>
    </source>
</reference>
<dbReference type="OrthoDB" id="9803065at2"/>
<dbReference type="InterPro" id="IPR051790">
    <property type="entry name" value="Cytochrome_c-biogenesis_DsbD"/>
</dbReference>
<feature type="transmembrane region" description="Helical" evidence="1">
    <location>
        <begin position="187"/>
        <end position="216"/>
    </location>
</feature>
<dbReference type="KEGG" id="huw:FPZ11_16010"/>
<dbReference type="AlphaFoldDB" id="A0A5B8M8X0"/>
<keyword evidence="1" id="KW-1133">Transmembrane helix</keyword>
<feature type="transmembrane region" description="Helical" evidence="1">
    <location>
        <begin position="80"/>
        <end position="109"/>
    </location>
</feature>
<dbReference type="EMBL" id="CP042305">
    <property type="protein sequence ID" value="QDZ16072.1"/>
    <property type="molecule type" value="Genomic_DNA"/>
</dbReference>